<evidence type="ECO:0000256" key="1">
    <source>
        <dbReference type="ARBA" id="ARBA00004141"/>
    </source>
</evidence>
<evidence type="ECO:0000256" key="3">
    <source>
        <dbReference type="ARBA" id="ARBA00022989"/>
    </source>
</evidence>
<organism evidence="6 7">
    <name type="scientific">Halopiger xanaduensis (strain DSM 18323 / JCM 14033 / SH-6)</name>
    <dbReference type="NCBI Taxonomy" id="797210"/>
    <lineage>
        <taxon>Archaea</taxon>
        <taxon>Methanobacteriati</taxon>
        <taxon>Methanobacteriota</taxon>
        <taxon>Stenosarchaea group</taxon>
        <taxon>Halobacteria</taxon>
        <taxon>Halobacteriales</taxon>
        <taxon>Natrialbaceae</taxon>
        <taxon>Halopiger</taxon>
    </lineage>
</organism>
<evidence type="ECO:0000256" key="5">
    <source>
        <dbReference type="SAM" id="Phobius"/>
    </source>
</evidence>
<dbReference type="EMBL" id="CP002839">
    <property type="protein sequence ID" value="AEH36281.1"/>
    <property type="molecule type" value="Genomic_DNA"/>
</dbReference>
<keyword evidence="2 5" id="KW-0812">Transmembrane</keyword>
<sequence length="319" mass="32096">MDVLRKVVRSQRSLLVVLAATLAGVVAPTLAAPLQPTIPALVAGLIFTSFYGFDSAALTGRGRNVSVPVVLSLGCLYLLTPLALYPVAATVLSGDLLLGVLIVLAAPLTAGSSIIWTRLSGGNALLATVIALVSLLIAPLAMPSLIALFADSTVDIAASEILVDLGAIILGGGLLAVFVPDDAISDDRLDAFSLATIGILIYAGVGASGGAIDVLELAFVSGLAVAALGLSAGLAYVLYARGLRSDDCISVLFSSSMKNLSVSVMVGAMFGGGAIVAGITAFHVVQQIVSSSLVHRLAAVTSTATTQSPQPVTTGQADD</sequence>
<proteinExistence type="predicted"/>
<accession>F8D425</accession>
<dbReference type="HOGENOM" id="CLU_810391_0_0_2"/>
<dbReference type="OrthoDB" id="157590at2157"/>
<feature type="transmembrane region" description="Helical" evidence="5">
    <location>
        <begin position="124"/>
        <end position="150"/>
    </location>
</feature>
<dbReference type="InterPro" id="IPR002657">
    <property type="entry name" value="BilAc:Na_symport/Acr3"/>
</dbReference>
<evidence type="ECO:0008006" key="8">
    <source>
        <dbReference type="Google" id="ProtNLM"/>
    </source>
</evidence>
<name>F8D425_HALXS</name>
<dbReference type="InterPro" id="IPR016833">
    <property type="entry name" value="Put_Na-Bile_cotransptr"/>
</dbReference>
<feature type="transmembrane region" description="Helical" evidence="5">
    <location>
        <begin position="65"/>
        <end position="84"/>
    </location>
</feature>
<evidence type="ECO:0000256" key="4">
    <source>
        <dbReference type="ARBA" id="ARBA00023136"/>
    </source>
</evidence>
<gene>
    <name evidence="6" type="ordered locus">Halxa_1649</name>
</gene>
<feature type="transmembrane region" description="Helical" evidence="5">
    <location>
        <begin position="156"/>
        <end position="179"/>
    </location>
</feature>
<dbReference type="PANTHER" id="PTHR18640">
    <property type="entry name" value="SOLUTE CARRIER FAMILY 10 MEMBER 7"/>
    <property type="match status" value="1"/>
</dbReference>
<keyword evidence="3 5" id="KW-1133">Transmembrane helix</keyword>
<dbReference type="AlphaFoldDB" id="F8D425"/>
<dbReference type="PANTHER" id="PTHR18640:SF10">
    <property type="entry name" value="SODIUM_METABOLITE COTRANSPORTER BASS4, CHLOROPLASTIC-RELATED"/>
    <property type="match status" value="1"/>
</dbReference>
<feature type="transmembrane region" description="Helical" evidence="5">
    <location>
        <begin position="96"/>
        <end position="117"/>
    </location>
</feature>
<keyword evidence="7" id="KW-1185">Reference proteome</keyword>
<dbReference type="Proteomes" id="UP000006794">
    <property type="component" value="Chromosome"/>
</dbReference>
<dbReference type="Gene3D" id="1.20.1530.20">
    <property type="match status" value="1"/>
</dbReference>
<feature type="transmembrane region" description="Helical" evidence="5">
    <location>
        <begin position="218"/>
        <end position="239"/>
    </location>
</feature>
<protein>
    <recommendedName>
        <fullName evidence="8">Bile acid:sodium symporter</fullName>
    </recommendedName>
</protein>
<dbReference type="RefSeq" id="WP_013879175.1">
    <property type="nucleotide sequence ID" value="NC_015666.1"/>
</dbReference>
<comment type="subcellular location">
    <subcellularLocation>
        <location evidence="1">Membrane</location>
        <topology evidence="1">Multi-pass membrane protein</topology>
    </subcellularLocation>
</comment>
<evidence type="ECO:0000313" key="7">
    <source>
        <dbReference type="Proteomes" id="UP000006794"/>
    </source>
</evidence>
<dbReference type="Pfam" id="PF01758">
    <property type="entry name" value="SBF"/>
    <property type="match status" value="1"/>
</dbReference>
<keyword evidence="4 5" id="KW-0472">Membrane</keyword>
<evidence type="ECO:0000256" key="2">
    <source>
        <dbReference type="ARBA" id="ARBA00022692"/>
    </source>
</evidence>
<dbReference type="GeneID" id="10796618"/>
<dbReference type="eggNOG" id="arCOG02191">
    <property type="taxonomic scope" value="Archaea"/>
</dbReference>
<dbReference type="InterPro" id="IPR038770">
    <property type="entry name" value="Na+/solute_symporter_sf"/>
</dbReference>
<feature type="transmembrane region" description="Helical" evidence="5">
    <location>
        <begin position="191"/>
        <end position="212"/>
    </location>
</feature>
<dbReference type="KEGG" id="hxa:Halxa_1649"/>
<feature type="transmembrane region" description="Helical" evidence="5">
    <location>
        <begin position="41"/>
        <end position="58"/>
    </location>
</feature>
<evidence type="ECO:0000313" key="6">
    <source>
        <dbReference type="EMBL" id="AEH36281.1"/>
    </source>
</evidence>
<dbReference type="GO" id="GO:0016020">
    <property type="term" value="C:membrane"/>
    <property type="evidence" value="ECO:0007669"/>
    <property type="project" value="UniProtKB-SubCell"/>
</dbReference>
<feature type="transmembrane region" description="Helical" evidence="5">
    <location>
        <begin position="260"/>
        <end position="285"/>
    </location>
</feature>
<reference evidence="6 7" key="1">
    <citation type="journal article" date="2012" name="Stand. Genomic Sci.">
        <title>Complete genome sequence of Halopiger xanaduensis type strain (SH-6(T)).</title>
        <authorList>
            <person name="Anderson I."/>
            <person name="Tindall B.J."/>
            <person name="Rohde M."/>
            <person name="Lucas S."/>
            <person name="Han J."/>
            <person name="Lapidus A."/>
            <person name="Cheng J.F."/>
            <person name="Goodwin L."/>
            <person name="Pitluck S."/>
            <person name="Peters L."/>
            <person name="Pati A."/>
            <person name="Mikhailova N."/>
            <person name="Pagani I."/>
            <person name="Teshima H."/>
            <person name="Han C."/>
            <person name="Tapia R."/>
            <person name="Land M."/>
            <person name="Woyke T."/>
            <person name="Klenk H.P."/>
            <person name="Kyrpides N."/>
            <person name="Ivanova N."/>
        </authorList>
    </citation>
    <scope>NUCLEOTIDE SEQUENCE [LARGE SCALE GENOMIC DNA]</scope>
    <source>
        <strain evidence="7">DSM 18323 / JCM 14033 / SH-6</strain>
    </source>
</reference>